<feature type="binding site" evidence="12">
    <location>
        <position position="306"/>
    </location>
    <ligand>
        <name>K(+)</name>
        <dbReference type="ChEBI" id="CHEBI:29103"/>
    </ligand>
</feature>
<dbReference type="UniPathway" id="UPA00916">
    <property type="reaction ID" value="UER00889"/>
</dbReference>
<evidence type="ECO:0000256" key="8">
    <source>
        <dbReference type="ARBA" id="ARBA00022840"/>
    </source>
</evidence>
<dbReference type="InterPro" id="IPR029056">
    <property type="entry name" value="Ribokinase-like"/>
</dbReference>
<feature type="binding site" evidence="12">
    <location>
        <position position="265"/>
    </location>
    <ligand>
        <name>K(+)</name>
        <dbReference type="ChEBI" id="CHEBI:29103"/>
    </ligand>
</feature>
<dbReference type="EC" id="2.7.1.15" evidence="2 12"/>
<comment type="cofactor">
    <cofactor evidence="12">
        <name>Mg(2+)</name>
        <dbReference type="ChEBI" id="CHEBI:18420"/>
    </cofactor>
    <text evidence="12">Requires a divalent cation, most likely magnesium in vivo, as an electrophilic catalyst to aid phosphoryl group transfer. It is the chelate of the metal and the nucleotide that is the actual substrate.</text>
</comment>
<comment type="catalytic activity">
    <reaction evidence="12">
        <text>D-ribose + ATP = D-ribose 5-phosphate + ADP + H(+)</text>
        <dbReference type="Rhea" id="RHEA:13697"/>
        <dbReference type="ChEBI" id="CHEBI:15378"/>
        <dbReference type="ChEBI" id="CHEBI:30616"/>
        <dbReference type="ChEBI" id="CHEBI:47013"/>
        <dbReference type="ChEBI" id="CHEBI:78346"/>
        <dbReference type="ChEBI" id="CHEBI:456216"/>
        <dbReference type="EC" id="2.7.1.15"/>
    </reaction>
</comment>
<comment type="caution">
    <text evidence="14">The sequence shown here is derived from an EMBL/GenBank/DDBJ whole genome shotgun (WGS) entry which is preliminary data.</text>
</comment>
<comment type="activity regulation">
    <text evidence="12">Activated by a monovalent cation that binds near, but not in, the active site. The most likely occupant of the site in vivo is potassium. Ion binding induces a conformational change that may alter substrate affinity.</text>
</comment>
<evidence type="ECO:0000256" key="2">
    <source>
        <dbReference type="ARBA" id="ARBA00012035"/>
    </source>
</evidence>
<feature type="binding site" evidence="12">
    <location>
        <position position="310"/>
    </location>
    <ligand>
        <name>K(+)</name>
        <dbReference type="ChEBI" id="CHEBI:29103"/>
    </ligand>
</feature>
<comment type="subcellular location">
    <subcellularLocation>
        <location evidence="12">Cytoplasm</location>
    </subcellularLocation>
</comment>
<dbReference type="PRINTS" id="PR00990">
    <property type="entry name" value="RIBOKINASE"/>
</dbReference>
<dbReference type="PANTHER" id="PTHR10584:SF166">
    <property type="entry name" value="RIBOKINASE"/>
    <property type="match status" value="1"/>
</dbReference>
<feature type="binding site" evidence="12">
    <location>
        <position position="301"/>
    </location>
    <ligand>
        <name>K(+)</name>
        <dbReference type="ChEBI" id="CHEBI:29103"/>
    </ligand>
</feature>
<evidence type="ECO:0000256" key="5">
    <source>
        <dbReference type="ARBA" id="ARBA00022723"/>
    </source>
</evidence>
<dbReference type="InterPro" id="IPR011877">
    <property type="entry name" value="Ribokinase"/>
</dbReference>
<evidence type="ECO:0000256" key="10">
    <source>
        <dbReference type="ARBA" id="ARBA00022958"/>
    </source>
</evidence>
<feature type="binding site" evidence="12">
    <location>
        <position position="304"/>
    </location>
    <ligand>
        <name>K(+)</name>
        <dbReference type="ChEBI" id="CHEBI:29103"/>
    </ligand>
</feature>
<dbReference type="GO" id="GO:0005524">
    <property type="term" value="F:ATP binding"/>
    <property type="evidence" value="ECO:0007669"/>
    <property type="project" value="UniProtKB-UniRule"/>
</dbReference>
<dbReference type="CDD" id="cd01174">
    <property type="entry name" value="ribokinase"/>
    <property type="match status" value="1"/>
</dbReference>
<dbReference type="InterPro" id="IPR002173">
    <property type="entry name" value="Carboh/pur_kinase_PfkB_CS"/>
</dbReference>
<dbReference type="InterPro" id="IPR002139">
    <property type="entry name" value="Ribo/fructo_kinase"/>
</dbReference>
<comment type="caution">
    <text evidence="12">Lacks conserved residue(s) required for the propagation of feature annotation.</text>
</comment>
<keyword evidence="8 12" id="KW-0067">ATP-binding</keyword>
<organism evidence="14 15">
    <name type="scientific">Pseudofulvimonas gallinarii</name>
    <dbReference type="NCBI Taxonomy" id="634155"/>
    <lineage>
        <taxon>Bacteria</taxon>
        <taxon>Pseudomonadati</taxon>
        <taxon>Pseudomonadota</taxon>
        <taxon>Gammaproteobacteria</taxon>
        <taxon>Lysobacterales</taxon>
        <taxon>Rhodanobacteraceae</taxon>
        <taxon>Pseudofulvimonas</taxon>
    </lineage>
</organism>
<keyword evidence="11 12" id="KW-0119">Carbohydrate metabolism</keyword>
<dbReference type="GO" id="GO:0019303">
    <property type="term" value="P:D-ribose catabolic process"/>
    <property type="evidence" value="ECO:0007669"/>
    <property type="project" value="UniProtKB-UniRule"/>
</dbReference>
<comment type="similarity">
    <text evidence="12">Belongs to the carbohydrate kinase PfkB family. Ribokinase subfamily.</text>
</comment>
<comment type="similarity">
    <text evidence="1">Belongs to the carbohydrate kinase pfkB family.</text>
</comment>
<comment type="subunit">
    <text evidence="12">Homodimer.</text>
</comment>
<dbReference type="Proteomes" id="UP000294599">
    <property type="component" value="Unassembled WGS sequence"/>
</dbReference>
<evidence type="ECO:0000259" key="13">
    <source>
        <dbReference type="Pfam" id="PF00294"/>
    </source>
</evidence>
<feature type="binding site" evidence="12">
    <location>
        <position position="184"/>
    </location>
    <ligand>
        <name>ATP</name>
        <dbReference type="ChEBI" id="CHEBI:30616"/>
    </ligand>
</feature>
<gene>
    <name evidence="12" type="primary">rbsK</name>
    <name evidence="14" type="ORF">EDC25_12617</name>
</gene>
<evidence type="ECO:0000313" key="14">
    <source>
        <dbReference type="EMBL" id="TCS93696.1"/>
    </source>
</evidence>
<dbReference type="AlphaFoldDB" id="A0A4S3KY03"/>
<feature type="domain" description="Carbohydrate kinase PfkB" evidence="13">
    <location>
        <begin position="7"/>
        <end position="313"/>
    </location>
</feature>
<dbReference type="InterPro" id="IPR011611">
    <property type="entry name" value="PfkB_dom"/>
</dbReference>
<keyword evidence="7 12" id="KW-0418">Kinase</keyword>
<evidence type="ECO:0000256" key="1">
    <source>
        <dbReference type="ARBA" id="ARBA00005380"/>
    </source>
</evidence>
<dbReference type="PANTHER" id="PTHR10584">
    <property type="entry name" value="SUGAR KINASE"/>
    <property type="match status" value="1"/>
</dbReference>
<dbReference type="EMBL" id="SMAF01000026">
    <property type="protein sequence ID" value="TCS93696.1"/>
    <property type="molecule type" value="Genomic_DNA"/>
</dbReference>
<feature type="binding site" evidence="12">
    <location>
        <position position="295"/>
    </location>
    <ligand>
        <name>ATP</name>
        <dbReference type="ChEBI" id="CHEBI:30616"/>
    </ligand>
</feature>
<evidence type="ECO:0000313" key="15">
    <source>
        <dbReference type="Proteomes" id="UP000294599"/>
    </source>
</evidence>
<evidence type="ECO:0000256" key="7">
    <source>
        <dbReference type="ARBA" id="ARBA00022777"/>
    </source>
</evidence>
<feature type="binding site" evidence="12">
    <location>
        <position position="263"/>
    </location>
    <ligand>
        <name>K(+)</name>
        <dbReference type="ChEBI" id="CHEBI:29103"/>
    </ligand>
</feature>
<feature type="binding site" evidence="12">
    <location>
        <begin position="14"/>
        <end position="16"/>
    </location>
    <ligand>
        <name>substrate</name>
    </ligand>
</feature>
<feature type="active site" description="Proton acceptor" evidence="12">
    <location>
        <position position="269"/>
    </location>
</feature>
<keyword evidence="10 12" id="KW-0630">Potassium</keyword>
<comment type="function">
    <text evidence="12">Catalyzes the phosphorylation of ribose at O-5 in a reaction requiring ATP and magnesium. The resulting D-ribose-5-phosphate can then be used either for sythesis of nucleotides, histidine, and tryptophan, or as a component of the pentose phosphate pathway.</text>
</comment>
<reference evidence="14 15" key="1">
    <citation type="submission" date="2019-03" db="EMBL/GenBank/DDBJ databases">
        <title>Genomic Encyclopedia of Type Strains, Phase IV (KMG-IV): sequencing the most valuable type-strain genomes for metagenomic binning, comparative biology and taxonomic classification.</title>
        <authorList>
            <person name="Goeker M."/>
        </authorList>
    </citation>
    <scope>NUCLEOTIDE SEQUENCE [LARGE SCALE GENOMIC DNA]</scope>
    <source>
        <strain evidence="14 15">DSM 21944</strain>
    </source>
</reference>
<name>A0A4S3KY03_9GAMM</name>
<evidence type="ECO:0000256" key="6">
    <source>
        <dbReference type="ARBA" id="ARBA00022741"/>
    </source>
</evidence>
<feature type="binding site" evidence="12">
    <location>
        <position position="139"/>
    </location>
    <ligand>
        <name>substrate</name>
    </ligand>
</feature>
<feature type="binding site" evidence="12">
    <location>
        <begin position="228"/>
        <end position="233"/>
    </location>
    <ligand>
        <name>ATP</name>
        <dbReference type="ChEBI" id="CHEBI:30616"/>
    </ligand>
</feature>
<dbReference type="GO" id="GO:0004747">
    <property type="term" value="F:ribokinase activity"/>
    <property type="evidence" value="ECO:0007669"/>
    <property type="project" value="UniProtKB-UniRule"/>
</dbReference>
<evidence type="ECO:0000256" key="3">
    <source>
        <dbReference type="ARBA" id="ARBA00016943"/>
    </source>
</evidence>
<feature type="binding site" evidence="12">
    <location>
        <begin position="268"/>
        <end position="269"/>
    </location>
    <ligand>
        <name>ATP</name>
        <dbReference type="ChEBI" id="CHEBI:30616"/>
    </ligand>
</feature>
<dbReference type="RefSeq" id="WP_123522875.1">
    <property type="nucleotide sequence ID" value="NZ_JBHLWF010000029.1"/>
</dbReference>
<dbReference type="Pfam" id="PF00294">
    <property type="entry name" value="PfkB"/>
    <property type="match status" value="1"/>
</dbReference>
<proteinExistence type="inferred from homology"/>
<dbReference type="Gene3D" id="3.40.1190.20">
    <property type="match status" value="1"/>
</dbReference>
<protein>
    <recommendedName>
        <fullName evidence="3 12">Ribokinase</fullName>
        <shortName evidence="12">RK</shortName>
        <ecNumber evidence="2 12">2.7.1.15</ecNumber>
    </recommendedName>
</protein>
<evidence type="ECO:0000256" key="9">
    <source>
        <dbReference type="ARBA" id="ARBA00022842"/>
    </source>
</evidence>
<dbReference type="HAMAP" id="MF_01987">
    <property type="entry name" value="Ribokinase"/>
    <property type="match status" value="1"/>
</dbReference>
<accession>A0A4S3KY03</accession>
<keyword evidence="12" id="KW-0963">Cytoplasm</keyword>
<comment type="pathway">
    <text evidence="12">Carbohydrate metabolism; D-ribose degradation; D-ribose 5-phosphate from beta-D-ribopyranose: step 2/2.</text>
</comment>
<evidence type="ECO:0000256" key="4">
    <source>
        <dbReference type="ARBA" id="ARBA00022679"/>
    </source>
</evidence>
<feature type="binding site" evidence="12">
    <location>
        <begin position="42"/>
        <end position="46"/>
    </location>
    <ligand>
        <name>substrate</name>
    </ligand>
</feature>
<keyword evidence="5 12" id="KW-0479">Metal-binding</keyword>
<feature type="binding site" evidence="12">
    <location>
        <position position="269"/>
    </location>
    <ligand>
        <name>substrate</name>
    </ligand>
</feature>
<dbReference type="GO" id="GO:0005829">
    <property type="term" value="C:cytosol"/>
    <property type="evidence" value="ECO:0007669"/>
    <property type="project" value="TreeGrafter"/>
</dbReference>
<dbReference type="OrthoDB" id="9775849at2"/>
<keyword evidence="15" id="KW-1185">Reference proteome</keyword>
<sequence length="322" mass="33534">MESKSGLLVVGSYVQDHVWQTERLPMAGETRRAHGFATAPGGKGFNQAIAAHRQGAPVQFVGVIGDDPLGRFAQAYAREAGLPCRWQVCADAPTAAAGIVVDDSGRNQILVALGANEQLDPEPLRELVSGASLLLLQLENNLDALRTLVALAVQAQVTVQLNPAPMHADLDSTLLGGVDLLTPNETEFAALVSQIAGTPIDPSQVAALSDDALHAYSRKLGVGTVVITLGSHGCFVSHGANSRWAGTDDDRYRVPAMAIKPVDSTGAGDAFNGALAAALLREPGAPFRQAIDHANRCAALSVEGLGAAPSMPTLIEVQSRFG</sequence>
<dbReference type="SUPFAM" id="SSF53613">
    <property type="entry name" value="Ribokinase-like"/>
    <property type="match status" value="1"/>
</dbReference>
<keyword evidence="6 12" id="KW-0547">Nucleotide-binding</keyword>
<evidence type="ECO:0000256" key="12">
    <source>
        <dbReference type="HAMAP-Rule" id="MF_01987"/>
    </source>
</evidence>
<dbReference type="PROSITE" id="PS00584">
    <property type="entry name" value="PFKB_KINASES_2"/>
    <property type="match status" value="1"/>
</dbReference>
<evidence type="ECO:0000256" key="11">
    <source>
        <dbReference type="ARBA" id="ARBA00023277"/>
    </source>
</evidence>
<keyword evidence="4 12" id="KW-0808">Transferase</keyword>
<dbReference type="GO" id="GO:0046872">
    <property type="term" value="F:metal ion binding"/>
    <property type="evidence" value="ECO:0007669"/>
    <property type="project" value="UniProtKB-KW"/>
</dbReference>
<keyword evidence="9 12" id="KW-0460">Magnesium</keyword>